<evidence type="ECO:0000313" key="1">
    <source>
        <dbReference type="EMBL" id="BBI53118.1"/>
    </source>
</evidence>
<gene>
    <name evidence="1" type="ORF">HORIV_55390</name>
</gene>
<dbReference type="Proteomes" id="UP000289555">
    <property type="component" value="Chromosome"/>
</dbReference>
<organism evidence="1 2">
    <name type="scientific">Vreelandella olivaria</name>
    <dbReference type="NCBI Taxonomy" id="390919"/>
    <lineage>
        <taxon>Bacteria</taxon>
        <taxon>Pseudomonadati</taxon>
        <taxon>Pseudomonadota</taxon>
        <taxon>Gammaproteobacteria</taxon>
        <taxon>Oceanospirillales</taxon>
        <taxon>Halomonadaceae</taxon>
        <taxon>Vreelandella</taxon>
    </lineage>
</organism>
<keyword evidence="2" id="KW-1185">Reference proteome</keyword>
<sequence>MVAGVKVKTHPKVIGKTVHKLILKAGRALATLVISSGGVTGVDGNKIFAVICVRCSPGGIRESVGTSVKSVIAISA</sequence>
<dbReference type="EMBL" id="AP019416">
    <property type="protein sequence ID" value="BBI53118.1"/>
    <property type="molecule type" value="Genomic_DNA"/>
</dbReference>
<evidence type="ECO:0000313" key="2">
    <source>
        <dbReference type="Proteomes" id="UP000289555"/>
    </source>
</evidence>
<accession>A0ABN5X2P1</accession>
<protein>
    <submittedName>
        <fullName evidence="1">Uncharacterized protein</fullName>
    </submittedName>
</protein>
<reference evidence="2" key="1">
    <citation type="journal article" date="2019" name="Microbiol. Resour. Announc.">
        <title>Complete Genome Sequence of Halomonas olivaria, a Moderately Halophilic Bacterium Isolated from Olive Processing Effluents, Obtained by Nanopore Sequencing.</title>
        <authorList>
            <person name="Nagata S."/>
            <person name="Ii K.M."/>
            <person name="Tsukimi T."/>
            <person name="Miura M.C."/>
            <person name="Galipon J."/>
            <person name="Arakawa K."/>
        </authorList>
    </citation>
    <scope>NUCLEOTIDE SEQUENCE [LARGE SCALE GENOMIC DNA]</scope>
    <source>
        <strain evidence="2">TYRC17</strain>
    </source>
</reference>
<proteinExistence type="predicted"/>
<name>A0ABN5X2P1_9GAMM</name>